<evidence type="ECO:0000313" key="8">
    <source>
        <dbReference type="EMBL" id="KAE8659099.1"/>
    </source>
</evidence>
<evidence type="ECO:0000313" key="9">
    <source>
        <dbReference type="Proteomes" id="UP000436088"/>
    </source>
</evidence>
<evidence type="ECO:0000259" key="7">
    <source>
        <dbReference type="PROSITE" id="PS50994"/>
    </source>
</evidence>
<dbReference type="InterPro" id="IPR043502">
    <property type="entry name" value="DNA/RNA_pol_sf"/>
</dbReference>
<dbReference type="GO" id="GO:0003964">
    <property type="term" value="F:RNA-directed DNA polymerase activity"/>
    <property type="evidence" value="ECO:0007669"/>
    <property type="project" value="UniProtKB-KW"/>
</dbReference>
<dbReference type="PANTHER" id="PTHR37984">
    <property type="entry name" value="PROTEIN CBG26694"/>
    <property type="match status" value="1"/>
</dbReference>
<keyword evidence="2" id="KW-0548">Nucleotidyltransferase</keyword>
<dbReference type="GO" id="GO:0003676">
    <property type="term" value="F:nucleic acid binding"/>
    <property type="evidence" value="ECO:0007669"/>
    <property type="project" value="InterPro"/>
</dbReference>
<name>A0A6A2XL21_HIBSY</name>
<evidence type="ECO:0000256" key="2">
    <source>
        <dbReference type="ARBA" id="ARBA00022695"/>
    </source>
</evidence>
<dbReference type="InterPro" id="IPR050951">
    <property type="entry name" value="Retrovirus_Pol_polyprotein"/>
</dbReference>
<comment type="caution">
    <text evidence="8">The sequence shown here is derived from an EMBL/GenBank/DDBJ whole genome shotgun (WGS) entry which is preliminary data.</text>
</comment>
<dbReference type="InterPro" id="IPR001584">
    <property type="entry name" value="Integrase_cat-core"/>
</dbReference>
<dbReference type="EMBL" id="VEPZ02001738">
    <property type="protein sequence ID" value="KAE8659099.1"/>
    <property type="molecule type" value="Genomic_DNA"/>
</dbReference>
<sequence length="499" mass="57610">MKRDCPQLVKVVSIKENDGVESETLKLGSILSTMEESRKLNETERRYSVHKNEMTTVVHCLQAWRHYLLGSKFVVFTTMLPIVTSSPKRSFLPNGLSRRYAIETVECTLLERIKEGLPHDHVAERIIEGAKEGRTREFWLEGELLYHRGHRLFVPRYGKLRKELMKECHDSKWAGHPRVDQTLAILSEQYYWPHMAEDVQAYVKNCLVCQFLKYATFIPASKVCPAVEAARLFLKHVVKYWGMPKTIISGRDTQFTGRFWTKLFKLMGSSLNFLTAVHPQTDGQTERVNALLEIYLRHYVSANQRDCPKLLDLAQFSYNLQRSNATNQSSFEIVTGQQPLTPSTVVTKYEGPNPSAYNVAKEWHEQHDLARACLHKAGKRTKKWADRKRRDVNFEVGDLVLAKLANVLRHADVHKGIVRRYEGSFRVVKRRIQIEVSHTERQPELRSPMTRRSKIYRRRELFNGQDTAQGMSTLSCGRDNLIAKGIGSMPRDFGHSKPD</sequence>
<accession>A0A6A2XL21</accession>
<dbReference type="SUPFAM" id="SSF56672">
    <property type="entry name" value="DNA/RNA polymerases"/>
    <property type="match status" value="1"/>
</dbReference>
<keyword evidence="9" id="KW-1185">Reference proteome</keyword>
<feature type="domain" description="Integrase catalytic" evidence="7">
    <location>
        <begin position="226"/>
        <end position="350"/>
    </location>
</feature>
<dbReference type="InterPro" id="IPR036397">
    <property type="entry name" value="RNaseH_sf"/>
</dbReference>
<gene>
    <name evidence="8" type="ORF">F3Y22_tig00116964pilonHSYRG00078</name>
</gene>
<evidence type="ECO:0000256" key="5">
    <source>
        <dbReference type="ARBA" id="ARBA00022801"/>
    </source>
</evidence>
<dbReference type="PROSITE" id="PS50994">
    <property type="entry name" value="INTEGRASE"/>
    <property type="match status" value="1"/>
</dbReference>
<protein>
    <recommendedName>
        <fullName evidence="7">Integrase catalytic domain-containing protein</fullName>
    </recommendedName>
</protein>
<reference evidence="8" key="1">
    <citation type="submission" date="2019-09" db="EMBL/GenBank/DDBJ databases">
        <title>Draft genome information of white flower Hibiscus syriacus.</title>
        <authorList>
            <person name="Kim Y.-M."/>
        </authorList>
    </citation>
    <scope>NUCLEOTIDE SEQUENCE [LARGE SCALE GENOMIC DNA]</scope>
    <source>
        <strain evidence="8">YM2019G1</strain>
    </source>
</reference>
<keyword evidence="6" id="KW-0695">RNA-directed DNA polymerase</keyword>
<keyword evidence="3" id="KW-0540">Nuclease</keyword>
<evidence type="ECO:0000256" key="4">
    <source>
        <dbReference type="ARBA" id="ARBA00022759"/>
    </source>
</evidence>
<dbReference type="InterPro" id="IPR041588">
    <property type="entry name" value="Integrase_H2C2"/>
</dbReference>
<keyword evidence="1" id="KW-0808">Transferase</keyword>
<organism evidence="8 9">
    <name type="scientific">Hibiscus syriacus</name>
    <name type="common">Rose of Sharon</name>
    <dbReference type="NCBI Taxonomy" id="106335"/>
    <lineage>
        <taxon>Eukaryota</taxon>
        <taxon>Viridiplantae</taxon>
        <taxon>Streptophyta</taxon>
        <taxon>Embryophyta</taxon>
        <taxon>Tracheophyta</taxon>
        <taxon>Spermatophyta</taxon>
        <taxon>Magnoliopsida</taxon>
        <taxon>eudicotyledons</taxon>
        <taxon>Gunneridae</taxon>
        <taxon>Pentapetalae</taxon>
        <taxon>rosids</taxon>
        <taxon>malvids</taxon>
        <taxon>Malvales</taxon>
        <taxon>Malvaceae</taxon>
        <taxon>Malvoideae</taxon>
        <taxon>Hibiscus</taxon>
    </lineage>
</organism>
<proteinExistence type="predicted"/>
<keyword evidence="4" id="KW-0255">Endonuclease</keyword>
<dbReference type="InterPro" id="IPR012337">
    <property type="entry name" value="RNaseH-like_sf"/>
</dbReference>
<dbReference type="InterPro" id="IPR041373">
    <property type="entry name" value="RT_RNaseH"/>
</dbReference>
<keyword evidence="5" id="KW-0378">Hydrolase</keyword>
<evidence type="ECO:0000256" key="3">
    <source>
        <dbReference type="ARBA" id="ARBA00022722"/>
    </source>
</evidence>
<evidence type="ECO:0000256" key="1">
    <source>
        <dbReference type="ARBA" id="ARBA00022679"/>
    </source>
</evidence>
<evidence type="ECO:0000256" key="6">
    <source>
        <dbReference type="ARBA" id="ARBA00022918"/>
    </source>
</evidence>
<dbReference type="GO" id="GO:0016787">
    <property type="term" value="F:hydrolase activity"/>
    <property type="evidence" value="ECO:0007669"/>
    <property type="project" value="UniProtKB-KW"/>
</dbReference>
<dbReference type="PANTHER" id="PTHR37984:SF5">
    <property type="entry name" value="PROTEIN NYNRIN-LIKE"/>
    <property type="match status" value="1"/>
</dbReference>
<dbReference type="Gene3D" id="3.30.420.10">
    <property type="entry name" value="Ribonuclease H-like superfamily/Ribonuclease H"/>
    <property type="match status" value="1"/>
</dbReference>
<dbReference type="Pfam" id="PF17921">
    <property type="entry name" value="Integrase_H2C2"/>
    <property type="match status" value="1"/>
</dbReference>
<dbReference type="GO" id="GO:0004519">
    <property type="term" value="F:endonuclease activity"/>
    <property type="evidence" value="ECO:0007669"/>
    <property type="project" value="UniProtKB-KW"/>
</dbReference>
<dbReference type="SUPFAM" id="SSF53098">
    <property type="entry name" value="Ribonuclease H-like"/>
    <property type="match status" value="1"/>
</dbReference>
<dbReference type="FunFam" id="1.10.340.70:FF:000001">
    <property type="entry name" value="Retrovirus-related Pol polyprotein from transposon gypsy-like Protein"/>
    <property type="match status" value="1"/>
</dbReference>
<dbReference type="Pfam" id="PF17917">
    <property type="entry name" value="RT_RNaseH"/>
    <property type="match status" value="1"/>
</dbReference>
<dbReference type="AlphaFoldDB" id="A0A6A2XL21"/>
<dbReference type="GO" id="GO:0015074">
    <property type="term" value="P:DNA integration"/>
    <property type="evidence" value="ECO:0007669"/>
    <property type="project" value="InterPro"/>
</dbReference>
<dbReference type="Proteomes" id="UP000436088">
    <property type="component" value="Unassembled WGS sequence"/>
</dbReference>